<dbReference type="InterPro" id="IPR000477">
    <property type="entry name" value="RT_dom"/>
</dbReference>
<organism evidence="2 3">
    <name type="scientific">Sparus aurata</name>
    <name type="common">Gilthead sea bream</name>
    <dbReference type="NCBI Taxonomy" id="8175"/>
    <lineage>
        <taxon>Eukaryota</taxon>
        <taxon>Metazoa</taxon>
        <taxon>Chordata</taxon>
        <taxon>Craniata</taxon>
        <taxon>Vertebrata</taxon>
        <taxon>Euteleostomi</taxon>
        <taxon>Actinopterygii</taxon>
        <taxon>Neopterygii</taxon>
        <taxon>Teleostei</taxon>
        <taxon>Neoteleostei</taxon>
        <taxon>Acanthomorphata</taxon>
        <taxon>Eupercaria</taxon>
        <taxon>Spariformes</taxon>
        <taxon>Sparidae</taxon>
        <taxon>Sparus</taxon>
    </lineage>
</organism>
<dbReference type="Proteomes" id="UP000472265">
    <property type="component" value="Chromosome 7"/>
</dbReference>
<evidence type="ECO:0000313" key="2">
    <source>
        <dbReference type="Ensembl" id="ENSSAUP00010033799.1"/>
    </source>
</evidence>
<reference evidence="2" key="3">
    <citation type="submission" date="2025-09" db="UniProtKB">
        <authorList>
            <consortium name="Ensembl"/>
        </authorList>
    </citation>
    <scope>IDENTIFICATION</scope>
</reference>
<dbReference type="InParanoid" id="A0A671W597"/>
<dbReference type="PANTHER" id="PTHR33332">
    <property type="entry name" value="REVERSE TRANSCRIPTASE DOMAIN-CONTAINING PROTEIN"/>
    <property type="match status" value="1"/>
</dbReference>
<accession>A0A671W597</accession>
<proteinExistence type="predicted"/>
<name>A0A671W597_SPAAU</name>
<reference evidence="2" key="1">
    <citation type="submission" date="2021-04" db="EMBL/GenBank/DDBJ databases">
        <authorList>
            <consortium name="Wellcome Sanger Institute Data Sharing"/>
        </authorList>
    </citation>
    <scope>NUCLEOTIDE SEQUENCE [LARGE SCALE GENOMIC DNA]</scope>
</reference>
<dbReference type="PROSITE" id="PS50878">
    <property type="entry name" value="RT_POL"/>
    <property type="match status" value="1"/>
</dbReference>
<dbReference type="Pfam" id="PF00078">
    <property type="entry name" value="RVT_1"/>
    <property type="match status" value="1"/>
</dbReference>
<dbReference type="CDD" id="cd01650">
    <property type="entry name" value="RT_nLTR_like"/>
    <property type="match status" value="1"/>
</dbReference>
<dbReference type="AlphaFoldDB" id="A0A671W597"/>
<dbReference type="InterPro" id="IPR043502">
    <property type="entry name" value="DNA/RNA_pol_sf"/>
</dbReference>
<evidence type="ECO:0000259" key="1">
    <source>
        <dbReference type="PROSITE" id="PS50878"/>
    </source>
</evidence>
<protein>
    <recommendedName>
        <fullName evidence="1">Reverse transcriptase domain-containing protein</fullName>
    </recommendedName>
</protein>
<sequence length="442" mass="49092">MSTSTLLIGDFNIHVDSTSCPSLDGLVAHYNTAVTLKTTGRRLERLYKRSGLTLHHEAYKDHVRSYKEALSKAKTKYYTTLIGDQQNNPRMLFSTINRLLSPLDVRHLSGAPDLCFKFLDFFQEKVATIHQQLLASATTLPDAPLTQIADPPTVCLPQCSLSSFSQAKASTCSLDPMPTTLVKSSLPALCPLIMEMINSSLEYDIVPSTFKTALVTPILKKPGLDPDDLHNYRPISNLHFLSKILERAVATQLQQHMSNHELYEPLQSGFRARHSTETALIKITNDLLIAADSGHISILILLDLSAAFDTISHTILLTHLSDYLGLTGTALSWFQSYLTNRKQFVTIGDSGSTQAPINQGVPQGSVLGPLLFTIYMLPLGQIIRKHGLNFHSYADDTQLYLCTKPSTQLPPQSLVNCLHDLKLWMTSYLLKLNTNKTELMVL</sequence>
<reference evidence="2" key="2">
    <citation type="submission" date="2025-08" db="UniProtKB">
        <authorList>
            <consortium name="Ensembl"/>
        </authorList>
    </citation>
    <scope>IDENTIFICATION</scope>
</reference>
<evidence type="ECO:0000313" key="3">
    <source>
        <dbReference type="Proteomes" id="UP000472265"/>
    </source>
</evidence>
<feature type="domain" description="Reverse transcriptase" evidence="1">
    <location>
        <begin position="199"/>
        <end position="442"/>
    </location>
</feature>
<dbReference type="GeneTree" id="ENSGT01150000286909"/>
<dbReference type="Ensembl" id="ENSSAUT00010035609.1">
    <property type="protein sequence ID" value="ENSSAUP00010033799.1"/>
    <property type="gene ID" value="ENSSAUG00010014324.1"/>
</dbReference>
<dbReference type="SUPFAM" id="SSF56672">
    <property type="entry name" value="DNA/RNA polymerases"/>
    <property type="match status" value="1"/>
</dbReference>
<keyword evidence="3" id="KW-1185">Reference proteome</keyword>
<dbReference type="OMA" id="PLIMEMI"/>